<dbReference type="InterPro" id="IPR008984">
    <property type="entry name" value="SMAD_FHA_dom_sf"/>
</dbReference>
<dbReference type="EMBL" id="BART01021621">
    <property type="protein sequence ID" value="GAH02470.1"/>
    <property type="molecule type" value="Genomic_DNA"/>
</dbReference>
<dbReference type="SUPFAM" id="SSF49879">
    <property type="entry name" value="SMAD/FHA domain"/>
    <property type="match status" value="1"/>
</dbReference>
<dbReference type="CDD" id="cd00060">
    <property type="entry name" value="FHA"/>
    <property type="match status" value="1"/>
</dbReference>
<dbReference type="Gene3D" id="2.60.200.20">
    <property type="match status" value="1"/>
</dbReference>
<gene>
    <name evidence="1" type="ORF">S01H4_39826</name>
</gene>
<reference evidence="1" key="1">
    <citation type="journal article" date="2014" name="Front. Microbiol.">
        <title>High frequency of phylogenetically diverse reductive dehalogenase-homologous genes in deep subseafloor sedimentary metagenomes.</title>
        <authorList>
            <person name="Kawai M."/>
            <person name="Futagami T."/>
            <person name="Toyoda A."/>
            <person name="Takaki Y."/>
            <person name="Nishi S."/>
            <person name="Hori S."/>
            <person name="Arai W."/>
            <person name="Tsubouchi T."/>
            <person name="Morono Y."/>
            <person name="Uchiyama I."/>
            <person name="Ito T."/>
            <person name="Fujiyama A."/>
            <person name="Inagaki F."/>
            <person name="Takami H."/>
        </authorList>
    </citation>
    <scope>NUCLEOTIDE SEQUENCE</scope>
    <source>
        <strain evidence="1">Expedition CK06-06</strain>
    </source>
</reference>
<evidence type="ECO:0000313" key="1">
    <source>
        <dbReference type="EMBL" id="GAH02470.1"/>
    </source>
</evidence>
<accession>X1D2M2</accession>
<organism evidence="1">
    <name type="scientific">marine sediment metagenome</name>
    <dbReference type="NCBI Taxonomy" id="412755"/>
    <lineage>
        <taxon>unclassified sequences</taxon>
        <taxon>metagenomes</taxon>
        <taxon>ecological metagenomes</taxon>
    </lineage>
</organism>
<name>X1D2M2_9ZZZZ</name>
<evidence type="ECO:0008006" key="2">
    <source>
        <dbReference type="Google" id="ProtNLM"/>
    </source>
</evidence>
<feature type="non-terminal residue" evidence="1">
    <location>
        <position position="214"/>
    </location>
</feature>
<comment type="caution">
    <text evidence="1">The sequence shown here is derived from an EMBL/GenBank/DDBJ whole genome shotgun (WGS) entry which is preliminary data.</text>
</comment>
<dbReference type="AlphaFoldDB" id="X1D2M2"/>
<proteinExistence type="predicted"/>
<protein>
    <recommendedName>
        <fullName evidence="2">FHA domain-containing protein</fullName>
    </recommendedName>
</protein>
<sequence>MLATTEAMLELASEHAVARQARRQAWQAVAVKTTLSYHPHNARHGSNRRWGREPYRPGHQVAHAWRESPALHRGSIAMTDVRIKREQSGRRLVAWIDAVGGYLLCLGDQVSLGQASPRGAADIPIQADLSRRHAVICREGESYVLTPIHTVRVDGVKLTGPMVVRDRALLQLGDSVQLRFYRPHALSATAMLIPESQHRIEPAVDAIVLMADSC</sequence>